<reference evidence="2 3" key="1">
    <citation type="journal article" date="2019" name="Int. J. Syst. Evol. Microbiol.">
        <title>The Global Catalogue of Microorganisms (GCM) 10K type strain sequencing project: providing services to taxonomists for standard genome sequencing and annotation.</title>
        <authorList>
            <consortium name="The Broad Institute Genomics Platform"/>
            <consortium name="The Broad Institute Genome Sequencing Center for Infectious Disease"/>
            <person name="Wu L."/>
            <person name="Ma J."/>
        </authorList>
    </citation>
    <scope>NUCLEOTIDE SEQUENCE [LARGE SCALE GENOMIC DNA]</scope>
    <source>
        <strain evidence="2 3">JCM 16259</strain>
    </source>
</reference>
<dbReference type="Proteomes" id="UP001500730">
    <property type="component" value="Unassembled WGS sequence"/>
</dbReference>
<proteinExistence type="predicted"/>
<sequence length="89" mass="9813">MVPPSSTQRSTGADQRTDRGRDPTFDEGDPAVAENDLAVDEGRDDGDHDEEQQGRDRDPVAEPEVHFVTSGAVGTCEASWMRRRGRRCV</sequence>
<gene>
    <name evidence="2" type="ORF">GCM10009858_09530</name>
</gene>
<evidence type="ECO:0000313" key="3">
    <source>
        <dbReference type="Proteomes" id="UP001500730"/>
    </source>
</evidence>
<evidence type="ECO:0000256" key="1">
    <source>
        <dbReference type="SAM" id="MobiDB-lite"/>
    </source>
</evidence>
<evidence type="ECO:0000313" key="2">
    <source>
        <dbReference type="EMBL" id="GAA2474233.1"/>
    </source>
</evidence>
<feature type="compositionally biased region" description="Acidic residues" evidence="1">
    <location>
        <begin position="37"/>
        <end position="50"/>
    </location>
</feature>
<name>A0ABN3L0S1_9MICO</name>
<feature type="region of interest" description="Disordered" evidence="1">
    <location>
        <begin position="1"/>
        <end position="64"/>
    </location>
</feature>
<protein>
    <submittedName>
        <fullName evidence="2">Uncharacterized protein</fullName>
    </submittedName>
</protein>
<keyword evidence="3" id="KW-1185">Reference proteome</keyword>
<dbReference type="EMBL" id="BAAARE010000003">
    <property type="protein sequence ID" value="GAA2474233.1"/>
    <property type="molecule type" value="Genomic_DNA"/>
</dbReference>
<feature type="compositionally biased region" description="Basic and acidic residues" evidence="1">
    <location>
        <begin position="15"/>
        <end position="24"/>
    </location>
</feature>
<comment type="caution">
    <text evidence="2">The sequence shown here is derived from an EMBL/GenBank/DDBJ whole genome shotgun (WGS) entry which is preliminary data.</text>
</comment>
<feature type="compositionally biased region" description="Polar residues" evidence="1">
    <location>
        <begin position="1"/>
        <end position="14"/>
    </location>
</feature>
<feature type="compositionally biased region" description="Basic and acidic residues" evidence="1">
    <location>
        <begin position="51"/>
        <end position="64"/>
    </location>
</feature>
<organism evidence="2 3">
    <name type="scientific">Terrabacter carboxydivorans</name>
    <dbReference type="NCBI Taxonomy" id="619730"/>
    <lineage>
        <taxon>Bacteria</taxon>
        <taxon>Bacillati</taxon>
        <taxon>Actinomycetota</taxon>
        <taxon>Actinomycetes</taxon>
        <taxon>Micrococcales</taxon>
        <taxon>Intrasporangiaceae</taxon>
        <taxon>Terrabacter</taxon>
    </lineage>
</organism>
<accession>A0ABN3L0S1</accession>